<organism evidence="2 3">
    <name type="scientific">Liparis tanakae</name>
    <name type="common">Tanaka's snailfish</name>
    <dbReference type="NCBI Taxonomy" id="230148"/>
    <lineage>
        <taxon>Eukaryota</taxon>
        <taxon>Metazoa</taxon>
        <taxon>Chordata</taxon>
        <taxon>Craniata</taxon>
        <taxon>Vertebrata</taxon>
        <taxon>Euteleostomi</taxon>
        <taxon>Actinopterygii</taxon>
        <taxon>Neopterygii</taxon>
        <taxon>Teleostei</taxon>
        <taxon>Neoteleostei</taxon>
        <taxon>Acanthomorphata</taxon>
        <taxon>Eupercaria</taxon>
        <taxon>Perciformes</taxon>
        <taxon>Cottioidei</taxon>
        <taxon>Cottales</taxon>
        <taxon>Liparidae</taxon>
        <taxon>Liparis</taxon>
    </lineage>
</organism>
<accession>A0A4Z2I8X4</accession>
<dbReference type="AlphaFoldDB" id="A0A4Z2I8X4"/>
<name>A0A4Z2I8X4_9TELE</name>
<evidence type="ECO:0000313" key="2">
    <source>
        <dbReference type="EMBL" id="TNN74201.1"/>
    </source>
</evidence>
<proteinExistence type="predicted"/>
<reference evidence="2 3" key="1">
    <citation type="submission" date="2019-03" db="EMBL/GenBank/DDBJ databases">
        <title>First draft genome of Liparis tanakae, snailfish: a comprehensive survey of snailfish specific genes.</title>
        <authorList>
            <person name="Kim W."/>
            <person name="Song I."/>
            <person name="Jeong J.-H."/>
            <person name="Kim D."/>
            <person name="Kim S."/>
            <person name="Ryu S."/>
            <person name="Song J.Y."/>
            <person name="Lee S.K."/>
        </authorList>
    </citation>
    <scope>NUCLEOTIDE SEQUENCE [LARGE SCALE GENOMIC DNA]</scope>
    <source>
        <tissue evidence="2">Muscle</tissue>
    </source>
</reference>
<evidence type="ECO:0000256" key="1">
    <source>
        <dbReference type="SAM" id="MobiDB-lite"/>
    </source>
</evidence>
<protein>
    <submittedName>
        <fullName evidence="2">Uncharacterized protein</fullName>
    </submittedName>
</protein>
<feature type="compositionally biased region" description="Gly residues" evidence="1">
    <location>
        <begin position="73"/>
        <end position="88"/>
    </location>
</feature>
<keyword evidence="3" id="KW-1185">Reference proteome</keyword>
<sequence>MLEKRRVIRASGMAFSLITALRNHWEQERDNRGLILQEISALQPGIAAPLAQNGALQRRRGLARQAEGRHLKGGGQAEGALGDQGGELGAVHGIWGVRENRH</sequence>
<dbReference type="Proteomes" id="UP000314294">
    <property type="component" value="Unassembled WGS sequence"/>
</dbReference>
<dbReference type="EMBL" id="SRLO01000117">
    <property type="protein sequence ID" value="TNN74201.1"/>
    <property type="molecule type" value="Genomic_DNA"/>
</dbReference>
<gene>
    <name evidence="2" type="ORF">EYF80_015646</name>
</gene>
<evidence type="ECO:0000313" key="3">
    <source>
        <dbReference type="Proteomes" id="UP000314294"/>
    </source>
</evidence>
<feature type="region of interest" description="Disordered" evidence="1">
    <location>
        <begin position="63"/>
        <end position="88"/>
    </location>
</feature>
<comment type="caution">
    <text evidence="2">The sequence shown here is derived from an EMBL/GenBank/DDBJ whole genome shotgun (WGS) entry which is preliminary data.</text>
</comment>